<protein>
    <submittedName>
        <fullName evidence="1">Uncharacterized protein</fullName>
    </submittedName>
</protein>
<comment type="caution">
    <text evidence="1">The sequence shown here is derived from an EMBL/GenBank/DDBJ whole genome shotgun (WGS) entry which is preliminary data.</text>
</comment>
<dbReference type="EMBL" id="BARV01042587">
    <property type="protein sequence ID" value="GAI49104.1"/>
    <property type="molecule type" value="Genomic_DNA"/>
</dbReference>
<gene>
    <name evidence="1" type="ORF">S06H3_63976</name>
</gene>
<reference evidence="1" key="1">
    <citation type="journal article" date="2014" name="Front. Microbiol.">
        <title>High frequency of phylogenetically diverse reductive dehalogenase-homologous genes in deep subseafloor sedimentary metagenomes.</title>
        <authorList>
            <person name="Kawai M."/>
            <person name="Futagami T."/>
            <person name="Toyoda A."/>
            <person name="Takaki Y."/>
            <person name="Nishi S."/>
            <person name="Hori S."/>
            <person name="Arai W."/>
            <person name="Tsubouchi T."/>
            <person name="Morono Y."/>
            <person name="Uchiyama I."/>
            <person name="Ito T."/>
            <person name="Fujiyama A."/>
            <person name="Inagaki F."/>
            <person name="Takami H."/>
        </authorList>
    </citation>
    <scope>NUCLEOTIDE SEQUENCE</scope>
    <source>
        <strain evidence="1">Expedition CK06-06</strain>
    </source>
</reference>
<dbReference type="AlphaFoldDB" id="X1R0N8"/>
<feature type="non-terminal residue" evidence="1">
    <location>
        <position position="127"/>
    </location>
</feature>
<evidence type="ECO:0000313" key="1">
    <source>
        <dbReference type="EMBL" id="GAI49104.1"/>
    </source>
</evidence>
<proteinExistence type="predicted"/>
<organism evidence="1">
    <name type="scientific">marine sediment metagenome</name>
    <dbReference type="NCBI Taxonomy" id="412755"/>
    <lineage>
        <taxon>unclassified sequences</taxon>
        <taxon>metagenomes</taxon>
        <taxon>ecological metagenomes</taxon>
    </lineage>
</organism>
<feature type="non-terminal residue" evidence="1">
    <location>
        <position position="1"/>
    </location>
</feature>
<sequence>YLAFHYAEDDPKDFTVSENLYSMVSNPDGSEKTDKYLQRPISIGAHAQGMKTDFIYGNWELAQNETLEIDPATATLDDPTEDGYISWDGAYTRKSAYTTFFFGGYGSASAWVRDDRGYIEWNISSLF</sequence>
<name>X1R0N8_9ZZZZ</name>
<accession>X1R0N8</accession>